<evidence type="ECO:0008006" key="3">
    <source>
        <dbReference type="Google" id="ProtNLM"/>
    </source>
</evidence>
<evidence type="ECO:0000313" key="1">
    <source>
        <dbReference type="EMBL" id="KAJ7220889.1"/>
    </source>
</evidence>
<comment type="caution">
    <text evidence="1">The sequence shown here is derived from an EMBL/GenBank/DDBJ whole genome shotgun (WGS) entry which is preliminary data.</text>
</comment>
<proteinExistence type="predicted"/>
<gene>
    <name evidence="1" type="ORF">GGX14DRAFT_354287</name>
</gene>
<accession>A0AAD6YH01</accession>
<dbReference type="EMBL" id="JARJCW010000009">
    <property type="protein sequence ID" value="KAJ7220889.1"/>
    <property type="molecule type" value="Genomic_DNA"/>
</dbReference>
<keyword evidence="2" id="KW-1185">Reference proteome</keyword>
<sequence length="224" mass="25989">MLEIVREAVYETFGRHVSKADIWNSVSVKDFHPRPAQFLWKSVHNAHKIGSFWTHIPECEDRAICADCGDLEDLNHILVQCKCPGRALIWRAARALWLERATEWPEVSLGTILGCGLAEFRDSRGKVDQGARRLYRILMSESAYLIWRLRNEHVIDRAGEPASEEEIENKFKFVMSQRLQMDKVLANRPRGRARPALPPKLVLETWSGVLDNEWSLPKDWLREF</sequence>
<reference evidence="1" key="1">
    <citation type="submission" date="2023-03" db="EMBL/GenBank/DDBJ databases">
        <title>Massive genome expansion in bonnet fungi (Mycena s.s.) driven by repeated elements and novel gene families across ecological guilds.</title>
        <authorList>
            <consortium name="Lawrence Berkeley National Laboratory"/>
            <person name="Harder C.B."/>
            <person name="Miyauchi S."/>
            <person name="Viragh M."/>
            <person name="Kuo A."/>
            <person name="Thoen E."/>
            <person name="Andreopoulos B."/>
            <person name="Lu D."/>
            <person name="Skrede I."/>
            <person name="Drula E."/>
            <person name="Henrissat B."/>
            <person name="Morin E."/>
            <person name="Kohler A."/>
            <person name="Barry K."/>
            <person name="LaButti K."/>
            <person name="Morin E."/>
            <person name="Salamov A."/>
            <person name="Lipzen A."/>
            <person name="Mereny Z."/>
            <person name="Hegedus B."/>
            <person name="Baldrian P."/>
            <person name="Stursova M."/>
            <person name="Weitz H."/>
            <person name="Taylor A."/>
            <person name="Grigoriev I.V."/>
            <person name="Nagy L.G."/>
            <person name="Martin F."/>
            <person name="Kauserud H."/>
        </authorList>
    </citation>
    <scope>NUCLEOTIDE SEQUENCE</scope>
    <source>
        <strain evidence="1">9144</strain>
    </source>
</reference>
<evidence type="ECO:0000313" key="2">
    <source>
        <dbReference type="Proteomes" id="UP001219525"/>
    </source>
</evidence>
<organism evidence="1 2">
    <name type="scientific">Mycena pura</name>
    <dbReference type="NCBI Taxonomy" id="153505"/>
    <lineage>
        <taxon>Eukaryota</taxon>
        <taxon>Fungi</taxon>
        <taxon>Dikarya</taxon>
        <taxon>Basidiomycota</taxon>
        <taxon>Agaricomycotina</taxon>
        <taxon>Agaricomycetes</taxon>
        <taxon>Agaricomycetidae</taxon>
        <taxon>Agaricales</taxon>
        <taxon>Marasmiineae</taxon>
        <taxon>Mycenaceae</taxon>
        <taxon>Mycena</taxon>
    </lineage>
</organism>
<protein>
    <recommendedName>
        <fullName evidence="3">Reverse transcriptase zinc-binding domain-containing protein</fullName>
    </recommendedName>
</protein>
<dbReference type="Proteomes" id="UP001219525">
    <property type="component" value="Unassembled WGS sequence"/>
</dbReference>
<name>A0AAD6YH01_9AGAR</name>
<dbReference type="AlphaFoldDB" id="A0AAD6YH01"/>